<sequence length="402" mass="45204">MGYLASLLSFLVFGLALLLAGLLLRSPWVARRLEPVAGRWATLDGLRGYLALGVFIHHAAIAWHYQHTGQINMPPERFFAQIGQASVALFFMITGFLFWSRLVRQGRAFDWRAFAISRVMRLYPLYFGLLAAVLVTVFYLQGWELLDTPTALAQQLSAWLLFHRPDINQLAGTGNLISNVTWTLNYEIYFYLALPLLGLMFVYRGTLLRAIACVVALYLLAKLVGWEHALKKKYLMSFAGGIAAVYWVRSPRLVQWAKGRYGTWMAIGLLVLVMTVLHKTFAVFPLLLLSLVFCIIVSGNDLLGALALRSARWLGEISYSLYLLHGLVLWWLAYRLYPSYGFTYDDHGAFMAVIAIACTVLVVLSSATFLILEKPGIALGKRLAQRRQTKPDNLKSGSTRQA</sequence>
<feature type="transmembrane region" description="Helical" evidence="1">
    <location>
        <begin position="210"/>
        <end position="228"/>
    </location>
</feature>
<proteinExistence type="predicted"/>
<feature type="transmembrane region" description="Helical" evidence="1">
    <location>
        <begin position="284"/>
        <end position="307"/>
    </location>
</feature>
<feature type="transmembrane region" description="Helical" evidence="1">
    <location>
        <begin position="234"/>
        <end position="249"/>
    </location>
</feature>
<accession>A0A7S9LI67</accession>
<dbReference type="EMBL" id="CP064946">
    <property type="protein sequence ID" value="QPH49527.1"/>
    <property type="molecule type" value="Genomic_DNA"/>
</dbReference>
<keyword evidence="3" id="KW-0012">Acyltransferase</keyword>
<keyword evidence="1" id="KW-0812">Transmembrane</keyword>
<evidence type="ECO:0000259" key="2">
    <source>
        <dbReference type="Pfam" id="PF01757"/>
    </source>
</evidence>
<keyword evidence="1" id="KW-1133">Transmembrane helix</keyword>
<keyword evidence="3" id="KW-0808">Transferase</keyword>
<protein>
    <submittedName>
        <fullName evidence="3">Acyltransferase</fullName>
    </submittedName>
</protein>
<dbReference type="GO" id="GO:0016747">
    <property type="term" value="F:acyltransferase activity, transferring groups other than amino-acyl groups"/>
    <property type="evidence" value="ECO:0007669"/>
    <property type="project" value="InterPro"/>
</dbReference>
<dbReference type="GO" id="GO:0000271">
    <property type="term" value="P:polysaccharide biosynthetic process"/>
    <property type="evidence" value="ECO:0007669"/>
    <property type="project" value="TreeGrafter"/>
</dbReference>
<evidence type="ECO:0000256" key="1">
    <source>
        <dbReference type="SAM" id="Phobius"/>
    </source>
</evidence>
<dbReference type="Pfam" id="PF01757">
    <property type="entry name" value="Acyl_transf_3"/>
    <property type="match status" value="1"/>
</dbReference>
<feature type="transmembrane region" description="Helical" evidence="1">
    <location>
        <begin position="78"/>
        <end position="99"/>
    </location>
</feature>
<dbReference type="PANTHER" id="PTHR23028">
    <property type="entry name" value="ACETYLTRANSFERASE"/>
    <property type="match status" value="1"/>
</dbReference>
<feature type="transmembrane region" description="Helical" evidence="1">
    <location>
        <begin position="261"/>
        <end position="278"/>
    </location>
</feature>
<name>A0A7S9LI67_9PSED</name>
<dbReference type="InterPro" id="IPR050879">
    <property type="entry name" value="Acyltransferase_3"/>
</dbReference>
<dbReference type="PANTHER" id="PTHR23028:SF131">
    <property type="entry name" value="BLR2367 PROTEIN"/>
    <property type="match status" value="1"/>
</dbReference>
<feature type="transmembrane region" description="Helical" evidence="1">
    <location>
        <begin position="188"/>
        <end position="203"/>
    </location>
</feature>
<feature type="transmembrane region" description="Helical" evidence="1">
    <location>
        <begin position="6"/>
        <end position="25"/>
    </location>
</feature>
<dbReference type="InterPro" id="IPR002656">
    <property type="entry name" value="Acyl_transf_3_dom"/>
</dbReference>
<organism evidence="3 4">
    <name type="scientific">Pseudomonas fulva</name>
    <dbReference type="NCBI Taxonomy" id="47880"/>
    <lineage>
        <taxon>Bacteria</taxon>
        <taxon>Pseudomonadati</taxon>
        <taxon>Pseudomonadota</taxon>
        <taxon>Gammaproteobacteria</taxon>
        <taxon>Pseudomonadales</taxon>
        <taxon>Pseudomonadaceae</taxon>
        <taxon>Pseudomonas</taxon>
    </lineage>
</organism>
<evidence type="ECO:0000313" key="4">
    <source>
        <dbReference type="Proteomes" id="UP000594430"/>
    </source>
</evidence>
<feature type="transmembrane region" description="Helical" evidence="1">
    <location>
        <begin position="46"/>
        <end position="66"/>
    </location>
</feature>
<reference evidence="3 4" key="1">
    <citation type="submission" date="2020-11" db="EMBL/GenBank/DDBJ databases">
        <title>Pseudomonas fulva producing VIM-24.</title>
        <authorList>
            <person name="Liu S."/>
        </authorList>
    </citation>
    <scope>NUCLEOTIDE SEQUENCE [LARGE SCALE GENOMIC DNA]</scope>
    <source>
        <strain evidence="3 4">ZDHY414</strain>
    </source>
</reference>
<dbReference type="Proteomes" id="UP000594430">
    <property type="component" value="Chromosome"/>
</dbReference>
<evidence type="ECO:0000313" key="3">
    <source>
        <dbReference type="EMBL" id="QPH49527.1"/>
    </source>
</evidence>
<feature type="domain" description="Acyltransferase 3" evidence="2">
    <location>
        <begin position="42"/>
        <end position="363"/>
    </location>
</feature>
<gene>
    <name evidence="3" type="ORF">IZU98_02010</name>
</gene>
<keyword evidence="1" id="KW-0472">Membrane</keyword>
<feature type="transmembrane region" description="Helical" evidence="1">
    <location>
        <begin position="120"/>
        <end position="140"/>
    </location>
</feature>
<feature type="transmembrane region" description="Helical" evidence="1">
    <location>
        <begin position="319"/>
        <end position="337"/>
    </location>
</feature>
<feature type="transmembrane region" description="Helical" evidence="1">
    <location>
        <begin position="349"/>
        <end position="372"/>
    </location>
</feature>
<dbReference type="GO" id="GO:0016020">
    <property type="term" value="C:membrane"/>
    <property type="evidence" value="ECO:0007669"/>
    <property type="project" value="TreeGrafter"/>
</dbReference>
<dbReference type="RefSeq" id="WP_196110333.1">
    <property type="nucleotide sequence ID" value="NZ_CP064943.1"/>
</dbReference>
<dbReference type="AlphaFoldDB" id="A0A7S9LI67"/>